<feature type="domain" description="Putative DNA-binding" evidence="1">
    <location>
        <begin position="7"/>
        <end position="97"/>
    </location>
</feature>
<dbReference type="Pfam" id="PF09836">
    <property type="entry name" value="DUF2063"/>
    <property type="match status" value="1"/>
</dbReference>
<dbReference type="GO" id="GO:0003677">
    <property type="term" value="F:DNA binding"/>
    <property type="evidence" value="ECO:0007669"/>
    <property type="project" value="UniProtKB-KW"/>
</dbReference>
<evidence type="ECO:0000259" key="1">
    <source>
        <dbReference type="Pfam" id="PF09836"/>
    </source>
</evidence>
<evidence type="ECO:0000313" key="3">
    <source>
        <dbReference type="Proteomes" id="UP001595711"/>
    </source>
</evidence>
<comment type="caution">
    <text evidence="2">The sequence shown here is derived from an EMBL/GenBank/DDBJ whole genome shotgun (WGS) entry which is preliminary data.</text>
</comment>
<dbReference type="EMBL" id="JBHRYJ010000002">
    <property type="protein sequence ID" value="MFC3676340.1"/>
    <property type="molecule type" value="Genomic_DNA"/>
</dbReference>
<name>A0ABV7VFQ0_9PROT</name>
<dbReference type="RefSeq" id="WP_379726766.1">
    <property type="nucleotide sequence ID" value="NZ_JBHRYJ010000002.1"/>
</dbReference>
<accession>A0ABV7VFQ0</accession>
<evidence type="ECO:0000313" key="2">
    <source>
        <dbReference type="EMBL" id="MFC3676340.1"/>
    </source>
</evidence>
<dbReference type="Proteomes" id="UP001595711">
    <property type="component" value="Unassembled WGS sequence"/>
</dbReference>
<dbReference type="InterPro" id="IPR018640">
    <property type="entry name" value="DUF2063"/>
</dbReference>
<gene>
    <name evidence="2" type="ORF">ACFOOQ_12350</name>
</gene>
<keyword evidence="3" id="KW-1185">Reference proteome</keyword>
<protein>
    <submittedName>
        <fullName evidence="2">DNA-binding domain-containing protein</fullName>
    </submittedName>
</protein>
<dbReference type="Gene3D" id="1.10.150.690">
    <property type="entry name" value="DUF2063"/>
    <property type="match status" value="1"/>
</dbReference>
<reference evidence="3" key="1">
    <citation type="journal article" date="2019" name="Int. J. Syst. Evol. Microbiol.">
        <title>The Global Catalogue of Microorganisms (GCM) 10K type strain sequencing project: providing services to taxonomists for standard genome sequencing and annotation.</title>
        <authorList>
            <consortium name="The Broad Institute Genomics Platform"/>
            <consortium name="The Broad Institute Genome Sequencing Center for Infectious Disease"/>
            <person name="Wu L."/>
            <person name="Ma J."/>
        </authorList>
    </citation>
    <scope>NUCLEOTIDE SEQUENCE [LARGE SCALE GENOMIC DNA]</scope>
    <source>
        <strain evidence="3">KCTC 42182</strain>
    </source>
</reference>
<keyword evidence="2" id="KW-0238">DNA-binding</keyword>
<proteinExistence type="predicted"/>
<sequence length="273" mass="29524">MTALASLQAGFSGYLLQDTGDAPVRPLVRVPAAVDAGRRMHVYRHAYRERLHETLRSDYPVLLRLMGREGFAALAYTCIESHRSLLPNIRWYGAHLPVVAAGRSPWQHDGAIADMAQFEWHVGLAFDAADTPAIAAADLAQVPPEAWGELGFVLHPGLQLLRLDFAVPDWWLAVQDLDEAAANPPAPLRLAAGDTCWAVWRSDSGVRFRRLDVDEAEALQAVQTGEGFGALCALLAGHVGEAAAAGRAAGLLRVWLESGWISGLRLPDEGEAV</sequence>
<organism evidence="2 3">
    <name type="scientific">Ferrovibrio xuzhouensis</name>
    <dbReference type="NCBI Taxonomy" id="1576914"/>
    <lineage>
        <taxon>Bacteria</taxon>
        <taxon>Pseudomonadati</taxon>
        <taxon>Pseudomonadota</taxon>
        <taxon>Alphaproteobacteria</taxon>
        <taxon>Rhodospirillales</taxon>
        <taxon>Rhodospirillaceae</taxon>
        <taxon>Ferrovibrio</taxon>
    </lineage>
</organism>
<dbReference type="InterPro" id="IPR044922">
    <property type="entry name" value="DUF2063_N_sf"/>
</dbReference>